<dbReference type="Gene3D" id="3.40.50.2000">
    <property type="entry name" value="Glycogen Phosphorylase B"/>
    <property type="match status" value="2"/>
</dbReference>
<evidence type="ECO:0000313" key="3">
    <source>
        <dbReference type="Proteomes" id="UP001500218"/>
    </source>
</evidence>
<feature type="domain" description="DUF3492" evidence="1">
    <location>
        <begin position="1"/>
        <end position="261"/>
    </location>
</feature>
<dbReference type="PANTHER" id="PTHR12526:SF636">
    <property type="entry name" value="BLL3647 PROTEIN"/>
    <property type="match status" value="1"/>
</dbReference>
<comment type="caution">
    <text evidence="2">The sequence shown here is derived from an EMBL/GenBank/DDBJ whole genome shotgun (WGS) entry which is preliminary data.</text>
</comment>
<evidence type="ECO:0000313" key="2">
    <source>
        <dbReference type="EMBL" id="GAA1833014.1"/>
    </source>
</evidence>
<reference evidence="2 3" key="1">
    <citation type="journal article" date="2019" name="Int. J. Syst. Evol. Microbiol.">
        <title>The Global Catalogue of Microorganisms (GCM) 10K type strain sequencing project: providing services to taxonomists for standard genome sequencing and annotation.</title>
        <authorList>
            <consortium name="The Broad Institute Genomics Platform"/>
            <consortium name="The Broad Institute Genome Sequencing Center for Infectious Disease"/>
            <person name="Wu L."/>
            <person name="Ma J."/>
        </authorList>
    </citation>
    <scope>NUCLEOTIDE SEQUENCE [LARGE SCALE GENOMIC DNA]</scope>
    <source>
        <strain evidence="2 3">JCM 13250</strain>
    </source>
</reference>
<dbReference type="Pfam" id="PF11997">
    <property type="entry name" value="DUF3492"/>
    <property type="match status" value="1"/>
</dbReference>
<name>A0ABN2MPS5_9ACTN</name>
<organism evidence="2 3">
    <name type="scientific">Luedemannella flava</name>
    <dbReference type="NCBI Taxonomy" id="349316"/>
    <lineage>
        <taxon>Bacteria</taxon>
        <taxon>Bacillati</taxon>
        <taxon>Actinomycetota</taxon>
        <taxon>Actinomycetes</taxon>
        <taxon>Micromonosporales</taxon>
        <taxon>Micromonosporaceae</taxon>
        <taxon>Luedemannella</taxon>
    </lineage>
</organism>
<dbReference type="InterPro" id="IPR047691">
    <property type="entry name" value="PelF-like"/>
</dbReference>
<sequence length="492" mass="53258">MVTEGTYPQAFGGVSVWCDQIVRGLPEHHFDIAGICITGLEKPAWDLPPNVTLTPIPLWASGPAPKRPGRRLRAQVAEAYHQMLLSLLAEPQLALPAFTESLRALVELSESGPIGAALRDERAVGWLLDAWRGAPRVAETGATLSVHDALTVTDLLEHWLRPLLQPVPPGQVTHAVTNGLAALVGLAAKWRHGIPMLLTEHGIYLRERYLSFNKAGYGWSSQLLLLSFLRQVSAAAYKAADLITPGNKYNRRWEEHGGADPNRIETVYNGVDPADFAPAGPEPLAPTVSWAGRVDPIKDLETLIRSFALVRKQLPAARLRIFGGTPKGNEGYLTRCEKLAVELSVADAVTFEGRVDNIADAYAAGHVVVLSSISEGFPYTVIEAMTSGRATVSTDVGGVSEAVGDTGLVVPPRDPAAMAEACLTLLRDDLLRHKLGAAARQRALEFFTVDRAVGSFHGIYTALAEGRDPTKRMEVADDDDFDTNETRILRLA</sequence>
<gene>
    <name evidence="2" type="primary">pelF</name>
    <name evidence="2" type="ORF">GCM10009682_59300</name>
</gene>
<protein>
    <submittedName>
        <fullName evidence="2">GT4 family glycosyltransferase PelF</fullName>
    </submittedName>
</protein>
<evidence type="ECO:0000259" key="1">
    <source>
        <dbReference type="Pfam" id="PF11997"/>
    </source>
</evidence>
<dbReference type="Proteomes" id="UP001500218">
    <property type="component" value="Unassembled WGS sequence"/>
</dbReference>
<keyword evidence="3" id="KW-1185">Reference proteome</keyword>
<dbReference type="Pfam" id="PF13692">
    <property type="entry name" value="Glyco_trans_1_4"/>
    <property type="match status" value="1"/>
</dbReference>
<dbReference type="NCBIfam" id="NF038011">
    <property type="entry name" value="PelF"/>
    <property type="match status" value="1"/>
</dbReference>
<dbReference type="InterPro" id="IPR022622">
    <property type="entry name" value="DUF3492"/>
</dbReference>
<dbReference type="PANTHER" id="PTHR12526">
    <property type="entry name" value="GLYCOSYLTRANSFERASE"/>
    <property type="match status" value="1"/>
</dbReference>
<proteinExistence type="predicted"/>
<dbReference type="EMBL" id="BAAALT010000276">
    <property type="protein sequence ID" value="GAA1833014.1"/>
    <property type="molecule type" value="Genomic_DNA"/>
</dbReference>
<dbReference type="SUPFAM" id="SSF53756">
    <property type="entry name" value="UDP-Glycosyltransferase/glycogen phosphorylase"/>
    <property type="match status" value="1"/>
</dbReference>
<accession>A0ABN2MPS5</accession>